<sequence length="114" mass="13108">MKVGQLRERITFQNPPDPDAVNENGFPLTDYTDYKVNVPCAIKTLKGKEYQQANTTKNEITERFITRYSGGKGVSHDMRIKFSKNGVTRYFGIESIINEDEKNIWLTFVAKEVI</sequence>
<name>A0ABW5RRW0_9BACI</name>
<dbReference type="InterPro" id="IPR038666">
    <property type="entry name" value="SSP1_head-tail_sf"/>
</dbReference>
<proteinExistence type="predicted"/>
<dbReference type="InterPro" id="IPR008767">
    <property type="entry name" value="Phage_SPP1_head-tail_adaptor"/>
</dbReference>
<dbReference type="Pfam" id="PF05521">
    <property type="entry name" value="Phage_HCP"/>
    <property type="match status" value="1"/>
</dbReference>
<comment type="caution">
    <text evidence="2">The sequence shown here is derived from an EMBL/GenBank/DDBJ whole genome shotgun (WGS) entry which is preliminary data.</text>
</comment>
<feature type="compositionally biased region" description="Basic and acidic residues" evidence="1">
    <location>
        <begin position="1"/>
        <end position="10"/>
    </location>
</feature>
<evidence type="ECO:0000313" key="3">
    <source>
        <dbReference type="Proteomes" id="UP001597506"/>
    </source>
</evidence>
<dbReference type="NCBIfam" id="TIGR01563">
    <property type="entry name" value="gp16_SPP1"/>
    <property type="match status" value="1"/>
</dbReference>
<dbReference type="RefSeq" id="WP_377935224.1">
    <property type="nucleotide sequence ID" value="NZ_JBHUMF010000026.1"/>
</dbReference>
<dbReference type="Proteomes" id="UP001597506">
    <property type="component" value="Unassembled WGS sequence"/>
</dbReference>
<evidence type="ECO:0000256" key="1">
    <source>
        <dbReference type="SAM" id="MobiDB-lite"/>
    </source>
</evidence>
<reference evidence="3" key="1">
    <citation type="journal article" date="2019" name="Int. J. Syst. Evol. Microbiol.">
        <title>The Global Catalogue of Microorganisms (GCM) 10K type strain sequencing project: providing services to taxonomists for standard genome sequencing and annotation.</title>
        <authorList>
            <consortium name="The Broad Institute Genomics Platform"/>
            <consortium name="The Broad Institute Genome Sequencing Center for Infectious Disease"/>
            <person name="Wu L."/>
            <person name="Ma J."/>
        </authorList>
    </citation>
    <scope>NUCLEOTIDE SEQUENCE [LARGE SCALE GENOMIC DNA]</scope>
    <source>
        <strain evidence="3">KCTC 3913</strain>
    </source>
</reference>
<dbReference type="Gene3D" id="2.40.10.270">
    <property type="entry name" value="Bacteriophage SPP1 head-tail adaptor protein"/>
    <property type="match status" value="1"/>
</dbReference>
<accession>A0ABW5RRW0</accession>
<evidence type="ECO:0000313" key="2">
    <source>
        <dbReference type="EMBL" id="MFD2681212.1"/>
    </source>
</evidence>
<gene>
    <name evidence="2" type="ORF">ACFSUL_10700</name>
</gene>
<feature type="region of interest" description="Disordered" evidence="1">
    <location>
        <begin position="1"/>
        <end position="23"/>
    </location>
</feature>
<protein>
    <submittedName>
        <fullName evidence="2">Phage head closure protein</fullName>
    </submittedName>
</protein>
<organism evidence="2 3">
    <name type="scientific">Bacillus seohaeanensis</name>
    <dbReference type="NCBI Taxonomy" id="284580"/>
    <lineage>
        <taxon>Bacteria</taxon>
        <taxon>Bacillati</taxon>
        <taxon>Bacillota</taxon>
        <taxon>Bacilli</taxon>
        <taxon>Bacillales</taxon>
        <taxon>Bacillaceae</taxon>
        <taxon>Bacillus</taxon>
    </lineage>
</organism>
<dbReference type="EMBL" id="JBHUMF010000026">
    <property type="protein sequence ID" value="MFD2681212.1"/>
    <property type="molecule type" value="Genomic_DNA"/>
</dbReference>
<keyword evidence="3" id="KW-1185">Reference proteome</keyword>